<dbReference type="NCBIfam" id="NF004508">
    <property type="entry name" value="PRK05849.1"/>
    <property type="match status" value="1"/>
</dbReference>
<dbReference type="AlphaFoldDB" id="A0A0A6PQ17"/>
<comment type="caution">
    <text evidence="2">The sequence shown here is derived from an EMBL/GenBank/DDBJ whole genome shotgun (WGS) entry which is preliminary data.</text>
</comment>
<dbReference type="PANTHER" id="PTHR43615">
    <property type="entry name" value="PHOSPHOENOLPYRUVATE SYNTHASE-RELATED"/>
    <property type="match status" value="1"/>
</dbReference>
<keyword evidence="3" id="KW-1185">Reference proteome</keyword>
<organism evidence="2 3">
    <name type="scientific">Candidatus Thiomargarita nelsonii</name>
    <dbReference type="NCBI Taxonomy" id="1003181"/>
    <lineage>
        <taxon>Bacteria</taxon>
        <taxon>Pseudomonadati</taxon>
        <taxon>Pseudomonadota</taxon>
        <taxon>Gammaproteobacteria</taxon>
        <taxon>Thiotrichales</taxon>
        <taxon>Thiotrichaceae</taxon>
        <taxon>Thiomargarita</taxon>
    </lineage>
</organism>
<accession>A0A0A6PQ17</accession>
<dbReference type="InterPro" id="IPR008279">
    <property type="entry name" value="PEP-util_enz_mobile_dom"/>
</dbReference>
<dbReference type="Gene3D" id="3.50.30.10">
    <property type="entry name" value="Phosphohistidine domain"/>
    <property type="match status" value="1"/>
</dbReference>
<dbReference type="PANTHER" id="PTHR43615:SF1">
    <property type="entry name" value="PPDK_N DOMAIN-CONTAINING PROTEIN"/>
    <property type="match status" value="1"/>
</dbReference>
<reference evidence="2 3" key="1">
    <citation type="journal article" date="2016" name="Front. Microbiol.">
        <title>Single-Cell (Meta-)Genomics of a Dimorphic Candidatus Thiomargarita nelsonii Reveals Genomic Plasticity.</title>
        <authorList>
            <person name="Flood B.E."/>
            <person name="Fliss P."/>
            <person name="Jones D.S."/>
            <person name="Dick G.J."/>
            <person name="Jain S."/>
            <person name="Kaster A.K."/>
            <person name="Winkel M."/>
            <person name="Mussmann M."/>
            <person name="Bailey J."/>
        </authorList>
    </citation>
    <scope>NUCLEOTIDE SEQUENCE [LARGE SCALE GENOMIC DNA]</scope>
    <source>
        <strain evidence="2">Hydrate Ridge</strain>
    </source>
</reference>
<dbReference type="SUPFAM" id="SSF56059">
    <property type="entry name" value="Glutathione synthetase ATP-binding domain-like"/>
    <property type="match status" value="1"/>
</dbReference>
<feature type="domain" description="PEP-utilising enzyme mobile" evidence="1">
    <location>
        <begin position="870"/>
        <end position="940"/>
    </location>
</feature>
<sequence length="950" mass="106437">MRVFRSAQSEVVSRALGIKYNIMDKYIYFSDNQFLHSLNAKRLGLDHKLYTIDNLEQLKNTVTERSYLYLFSDFLLLDNAITSSKQIATDESVEVFVVANSHNDDSVRQAVKSLLNIDIDVAYGVVYIKINLSRIGNFDGSNKHNYSLKTLSGGCLQLDDHQVPRAALSTKAKTLGFFEHLIEAEIDSGVVISYQDWQDNRQSCVDRVLNQNWYRVITRSSSLNEDSFSSSNAGAFESVANIIGEDSDSIGEAIDSVFASYSNVASKDEVLLQRQITNVAVSGVCTTRVIGKGSPYYVICYDDLSGRTDSITAGDTNHVKTLMVYRNADLTELNIDDDIKKLLGHVNEIETITASVALDIEFIIDTNGSIHIVQIRPLVGDYDTIDDDAIDHHIKSSQRLFSQFSVPDDGITTGNKNIFGVMPDANPAELIGIKPRPLAFSLYQRLITDEIVTEQRSEYGYRDVRPLHHMLKFGGTPFINVRSSFNSFTPASLNDNLANKLINLYIDRLMALPKLHDKVEFDVVATTWFPGVGTWFDEIYADKLNSNEIKQTIDSLKQVCLAAIANVNTYINCVDDYVGKFDRVVQSDLSNINKGIMLIDICRSHGCKPFAHLARSGFIAISILKGFVNCNVMTKQQYDNYLLNIDSVSSNMGRDAYDVANGKLSKQAFYDRYGHLRPGTYDICSEAYFDNPEKYLDPIIKASKVSEKSDEVLDVATIANIDAFFHEENINLNFSYFDAFARKAIHGREEAKFKYTKFMSHGLLFLRKWAESLELTADDISYLLITDILDIASGNMPDNREQVLQMICYRKDIYRLESKIELPDLIKSDDDFLFFHKKEGAPNFISSKSVQAEIVLVQPAETNDADYFRGKVVLIDSADPGYDWLFGFSISGLITKYGGANSHMAIRCAELGIPAAIGVGDIIYNKLAGSNEVTLDCNNGIINTTVRLKK</sequence>
<evidence type="ECO:0000313" key="2">
    <source>
        <dbReference type="EMBL" id="KHD08303.1"/>
    </source>
</evidence>
<evidence type="ECO:0000313" key="3">
    <source>
        <dbReference type="Proteomes" id="UP000030428"/>
    </source>
</evidence>
<name>A0A0A6PQ17_9GAMM</name>
<dbReference type="GO" id="GO:0005524">
    <property type="term" value="F:ATP binding"/>
    <property type="evidence" value="ECO:0007669"/>
    <property type="project" value="InterPro"/>
</dbReference>
<dbReference type="SUPFAM" id="SSF52009">
    <property type="entry name" value="Phosphohistidine domain"/>
    <property type="match status" value="1"/>
</dbReference>
<dbReference type="InterPro" id="IPR013815">
    <property type="entry name" value="ATP_grasp_subdomain_1"/>
</dbReference>
<proteinExistence type="predicted"/>
<dbReference type="InterPro" id="IPR036637">
    <property type="entry name" value="Phosphohistidine_dom_sf"/>
</dbReference>
<gene>
    <name evidence="2" type="ORF">PN36_27345</name>
</gene>
<dbReference type="EMBL" id="JSZA02000168">
    <property type="protein sequence ID" value="KHD08303.1"/>
    <property type="molecule type" value="Genomic_DNA"/>
</dbReference>
<evidence type="ECO:0000259" key="1">
    <source>
        <dbReference type="Pfam" id="PF00391"/>
    </source>
</evidence>
<dbReference type="Pfam" id="PF00391">
    <property type="entry name" value="PEP-utilizers"/>
    <property type="match status" value="1"/>
</dbReference>
<dbReference type="GO" id="GO:0016772">
    <property type="term" value="F:transferase activity, transferring phosphorus-containing groups"/>
    <property type="evidence" value="ECO:0007669"/>
    <property type="project" value="InterPro"/>
</dbReference>
<dbReference type="InterPro" id="IPR051549">
    <property type="entry name" value="PEP_Utilizing_Enz"/>
</dbReference>
<dbReference type="Gene3D" id="3.30.1490.20">
    <property type="entry name" value="ATP-grasp fold, A domain"/>
    <property type="match status" value="1"/>
</dbReference>
<protein>
    <recommendedName>
        <fullName evidence="1">PEP-utilising enzyme mobile domain-containing protein</fullName>
    </recommendedName>
</protein>
<dbReference type="Proteomes" id="UP000030428">
    <property type="component" value="Unassembled WGS sequence"/>
</dbReference>